<sequence>MWSCRSTASTQTTMAATTCSTDDPTHDDLSLQDELTPAAVCIVRSSSSDSDTTLVSPTASQSKTGKISSSPTQVHDHIRPEKSETQQGLFCVSNAVYARGGTVRSLPDPLETFLGIAETEGMAFLFKPFGMDQLYRLLACHRPIRLSRPPGYGIEMFTAIFMARVDNSTPVPFDTFHATECTLDSTIGLHQDTVLLLDFGGVGVGADLDAALTAYVYARCQHYSEHHAMRNLPPIDCFLPSSSPAASIISHTVGRSLCKQLSVILLIENFDTVQAPPAEAERVLNAFFHKLENMVVFGNIKGLVLFSDEEKQPVPNLHHTVDITHHPAFQTAVGCTEEDVLDLDNALAKSFPEAEGDVLEMLKEKGVISPFLFTRADWDKDLLPLHPARAAKLCMTEANRGVYPLEPVMEVLTEKYSLNPHDSVVHGIDRCAIEGPNHGQDTKTS</sequence>
<feature type="compositionally biased region" description="Polar residues" evidence="1">
    <location>
        <begin position="54"/>
        <end position="73"/>
    </location>
</feature>
<feature type="region of interest" description="Disordered" evidence="1">
    <location>
        <begin position="48"/>
        <end position="82"/>
    </location>
</feature>
<name>A0AAD7BTH3_9AGAR</name>
<dbReference type="Proteomes" id="UP001221142">
    <property type="component" value="Unassembled WGS sequence"/>
</dbReference>
<reference evidence="2" key="1">
    <citation type="submission" date="2023-03" db="EMBL/GenBank/DDBJ databases">
        <title>Massive genome expansion in bonnet fungi (Mycena s.s.) driven by repeated elements and novel gene families across ecological guilds.</title>
        <authorList>
            <consortium name="Lawrence Berkeley National Laboratory"/>
            <person name="Harder C.B."/>
            <person name="Miyauchi S."/>
            <person name="Viragh M."/>
            <person name="Kuo A."/>
            <person name="Thoen E."/>
            <person name="Andreopoulos B."/>
            <person name="Lu D."/>
            <person name="Skrede I."/>
            <person name="Drula E."/>
            <person name="Henrissat B."/>
            <person name="Morin E."/>
            <person name="Kohler A."/>
            <person name="Barry K."/>
            <person name="LaButti K."/>
            <person name="Morin E."/>
            <person name="Salamov A."/>
            <person name="Lipzen A."/>
            <person name="Mereny Z."/>
            <person name="Hegedus B."/>
            <person name="Baldrian P."/>
            <person name="Stursova M."/>
            <person name="Weitz H."/>
            <person name="Taylor A."/>
            <person name="Grigoriev I.V."/>
            <person name="Nagy L.G."/>
            <person name="Martin F."/>
            <person name="Kauserud H."/>
        </authorList>
    </citation>
    <scope>NUCLEOTIDE SEQUENCE</scope>
    <source>
        <strain evidence="2">9284</strain>
    </source>
</reference>
<dbReference type="AlphaFoldDB" id="A0AAD7BTH3"/>
<feature type="compositionally biased region" description="Low complexity" evidence="1">
    <location>
        <begin position="1"/>
        <end position="21"/>
    </location>
</feature>
<feature type="region of interest" description="Disordered" evidence="1">
    <location>
        <begin position="1"/>
        <end position="23"/>
    </location>
</feature>
<dbReference type="EMBL" id="JARKIF010000009">
    <property type="protein sequence ID" value="KAJ7630453.1"/>
    <property type="molecule type" value="Genomic_DNA"/>
</dbReference>
<evidence type="ECO:0000313" key="3">
    <source>
        <dbReference type="Proteomes" id="UP001221142"/>
    </source>
</evidence>
<accession>A0AAD7BTH3</accession>
<comment type="caution">
    <text evidence="2">The sequence shown here is derived from an EMBL/GenBank/DDBJ whole genome shotgun (WGS) entry which is preliminary data.</text>
</comment>
<protein>
    <submittedName>
        <fullName evidence="2">Uncharacterized protein</fullName>
    </submittedName>
</protein>
<evidence type="ECO:0000256" key="1">
    <source>
        <dbReference type="SAM" id="MobiDB-lite"/>
    </source>
</evidence>
<proteinExistence type="predicted"/>
<gene>
    <name evidence="2" type="ORF">FB45DRAFT_915536</name>
</gene>
<keyword evidence="3" id="KW-1185">Reference proteome</keyword>
<organism evidence="2 3">
    <name type="scientific">Roridomyces roridus</name>
    <dbReference type="NCBI Taxonomy" id="1738132"/>
    <lineage>
        <taxon>Eukaryota</taxon>
        <taxon>Fungi</taxon>
        <taxon>Dikarya</taxon>
        <taxon>Basidiomycota</taxon>
        <taxon>Agaricomycotina</taxon>
        <taxon>Agaricomycetes</taxon>
        <taxon>Agaricomycetidae</taxon>
        <taxon>Agaricales</taxon>
        <taxon>Marasmiineae</taxon>
        <taxon>Mycenaceae</taxon>
        <taxon>Roridomyces</taxon>
    </lineage>
</organism>
<evidence type="ECO:0000313" key="2">
    <source>
        <dbReference type="EMBL" id="KAJ7630453.1"/>
    </source>
</evidence>